<evidence type="ECO:0000256" key="8">
    <source>
        <dbReference type="SAM" id="Phobius"/>
    </source>
</evidence>
<dbReference type="InterPro" id="IPR004358">
    <property type="entry name" value="Sig_transdc_His_kin-like_C"/>
</dbReference>
<evidence type="ECO:0000256" key="7">
    <source>
        <dbReference type="SAM" id="MobiDB-lite"/>
    </source>
</evidence>
<dbReference type="InterPro" id="IPR003661">
    <property type="entry name" value="HisK_dim/P_dom"/>
</dbReference>
<keyword evidence="5" id="KW-0418">Kinase</keyword>
<dbReference type="SMART" id="SM00387">
    <property type="entry name" value="HATPase_c"/>
    <property type="match status" value="1"/>
</dbReference>
<feature type="transmembrane region" description="Helical" evidence="8">
    <location>
        <begin position="18"/>
        <end position="41"/>
    </location>
</feature>
<evidence type="ECO:0000313" key="10">
    <source>
        <dbReference type="EMBL" id="WXB13255.1"/>
    </source>
</evidence>
<dbReference type="InterPro" id="IPR005467">
    <property type="entry name" value="His_kinase_dom"/>
</dbReference>
<dbReference type="CDD" id="cd00075">
    <property type="entry name" value="HATPase"/>
    <property type="match status" value="1"/>
</dbReference>
<gene>
    <name evidence="10" type="ORF">LZC94_36105</name>
</gene>
<evidence type="ECO:0000256" key="1">
    <source>
        <dbReference type="ARBA" id="ARBA00000085"/>
    </source>
</evidence>
<dbReference type="PROSITE" id="PS50109">
    <property type="entry name" value="HIS_KIN"/>
    <property type="match status" value="1"/>
</dbReference>
<dbReference type="Gene3D" id="1.10.287.130">
    <property type="match status" value="1"/>
</dbReference>
<keyword evidence="8" id="KW-0812">Transmembrane</keyword>
<protein>
    <recommendedName>
        <fullName evidence="2">histidine kinase</fullName>
        <ecNumber evidence="2">2.7.13.3</ecNumber>
    </recommendedName>
</protein>
<dbReference type="GO" id="GO:0005524">
    <property type="term" value="F:ATP binding"/>
    <property type="evidence" value="ECO:0007669"/>
    <property type="project" value="UniProtKB-KW"/>
</dbReference>
<sequence>MSTGKNLQRLGYRRIVQLLIYLVIIPTVLLLTLGFVLMFLGEGSTNLLLGILTVTFVSVAVTGVILVLVFVRREANLSELQADFVSKVSHELRTPLTAIRLFAETIERSRDDEKTVDQCLDHLLGECERLTGRIQRLLDWGRMEAGRRFYDLREQSLSEVMEQAVAGFTALRTDKVDFASEIEPDLPKILADRDALVDAIVNLLSNAHKYGGTPPVVRLRAFAPAVGGVAISVTDNGPGIARPEHRRIFQKFYRIDDRLSREREGSGLGLAIVKHVVRAHRGRIVLESAPGKGSTFTLVLPTPRVSRRQQLRQRSSSASPSAEASGSS</sequence>
<dbReference type="SMART" id="SM00388">
    <property type="entry name" value="HisKA"/>
    <property type="match status" value="1"/>
</dbReference>
<dbReference type="SUPFAM" id="SSF47384">
    <property type="entry name" value="Homodimeric domain of signal transducing histidine kinase"/>
    <property type="match status" value="1"/>
</dbReference>
<dbReference type="Gene3D" id="3.30.565.10">
    <property type="entry name" value="Histidine kinase-like ATPase, C-terminal domain"/>
    <property type="match status" value="1"/>
</dbReference>
<feature type="domain" description="Histidine kinase" evidence="9">
    <location>
        <begin position="87"/>
        <end position="304"/>
    </location>
</feature>
<dbReference type="Proteomes" id="UP001370348">
    <property type="component" value="Chromosome"/>
</dbReference>
<feature type="region of interest" description="Disordered" evidence="7">
    <location>
        <begin position="302"/>
        <end position="328"/>
    </location>
</feature>
<keyword evidence="10" id="KW-0547">Nucleotide-binding</keyword>
<keyword evidence="6" id="KW-0902">Two-component regulatory system</keyword>
<proteinExistence type="predicted"/>
<evidence type="ECO:0000256" key="3">
    <source>
        <dbReference type="ARBA" id="ARBA00022553"/>
    </source>
</evidence>
<evidence type="ECO:0000256" key="5">
    <source>
        <dbReference type="ARBA" id="ARBA00022777"/>
    </source>
</evidence>
<dbReference type="InterPro" id="IPR036097">
    <property type="entry name" value="HisK_dim/P_sf"/>
</dbReference>
<keyword evidence="4" id="KW-0808">Transferase</keyword>
<feature type="compositionally biased region" description="Low complexity" evidence="7">
    <location>
        <begin position="312"/>
        <end position="328"/>
    </location>
</feature>
<dbReference type="PANTHER" id="PTHR43711">
    <property type="entry name" value="TWO-COMPONENT HISTIDINE KINASE"/>
    <property type="match status" value="1"/>
</dbReference>
<accession>A0ABZ2LSE5</accession>
<dbReference type="RefSeq" id="WP_394822876.1">
    <property type="nucleotide sequence ID" value="NZ_CP089984.1"/>
</dbReference>
<dbReference type="InterPro" id="IPR003594">
    <property type="entry name" value="HATPase_dom"/>
</dbReference>
<dbReference type="CDD" id="cd00082">
    <property type="entry name" value="HisKA"/>
    <property type="match status" value="1"/>
</dbReference>
<keyword evidence="8" id="KW-0472">Membrane</keyword>
<evidence type="ECO:0000259" key="9">
    <source>
        <dbReference type="PROSITE" id="PS50109"/>
    </source>
</evidence>
<comment type="catalytic activity">
    <reaction evidence="1">
        <text>ATP + protein L-histidine = ADP + protein N-phospho-L-histidine.</text>
        <dbReference type="EC" id="2.7.13.3"/>
    </reaction>
</comment>
<feature type="transmembrane region" description="Helical" evidence="8">
    <location>
        <begin position="47"/>
        <end position="71"/>
    </location>
</feature>
<keyword evidence="8" id="KW-1133">Transmembrane helix</keyword>
<dbReference type="Pfam" id="PF00512">
    <property type="entry name" value="HisKA"/>
    <property type="match status" value="1"/>
</dbReference>
<dbReference type="InterPro" id="IPR050736">
    <property type="entry name" value="Sensor_HK_Regulatory"/>
</dbReference>
<evidence type="ECO:0000256" key="4">
    <source>
        <dbReference type="ARBA" id="ARBA00022679"/>
    </source>
</evidence>
<dbReference type="EMBL" id="CP089984">
    <property type="protein sequence ID" value="WXB13255.1"/>
    <property type="molecule type" value="Genomic_DNA"/>
</dbReference>
<dbReference type="SUPFAM" id="SSF55874">
    <property type="entry name" value="ATPase domain of HSP90 chaperone/DNA topoisomerase II/histidine kinase"/>
    <property type="match status" value="1"/>
</dbReference>
<dbReference type="EC" id="2.7.13.3" evidence="2"/>
<dbReference type="Pfam" id="PF02518">
    <property type="entry name" value="HATPase_c"/>
    <property type="match status" value="1"/>
</dbReference>
<keyword evidence="3" id="KW-0597">Phosphoprotein</keyword>
<dbReference type="PANTHER" id="PTHR43711:SF1">
    <property type="entry name" value="HISTIDINE KINASE 1"/>
    <property type="match status" value="1"/>
</dbReference>
<keyword evidence="10" id="KW-0067">ATP-binding</keyword>
<dbReference type="PRINTS" id="PR00344">
    <property type="entry name" value="BCTRLSENSOR"/>
</dbReference>
<organism evidence="10 11">
    <name type="scientific">Pendulispora albinea</name>
    <dbReference type="NCBI Taxonomy" id="2741071"/>
    <lineage>
        <taxon>Bacteria</taxon>
        <taxon>Pseudomonadati</taxon>
        <taxon>Myxococcota</taxon>
        <taxon>Myxococcia</taxon>
        <taxon>Myxococcales</taxon>
        <taxon>Sorangiineae</taxon>
        <taxon>Pendulisporaceae</taxon>
        <taxon>Pendulispora</taxon>
    </lineage>
</organism>
<evidence type="ECO:0000256" key="2">
    <source>
        <dbReference type="ARBA" id="ARBA00012438"/>
    </source>
</evidence>
<evidence type="ECO:0000313" key="11">
    <source>
        <dbReference type="Proteomes" id="UP001370348"/>
    </source>
</evidence>
<evidence type="ECO:0000256" key="6">
    <source>
        <dbReference type="ARBA" id="ARBA00023012"/>
    </source>
</evidence>
<keyword evidence="11" id="KW-1185">Reference proteome</keyword>
<name>A0ABZ2LSE5_9BACT</name>
<reference evidence="10 11" key="1">
    <citation type="submission" date="2021-12" db="EMBL/GenBank/DDBJ databases">
        <title>Discovery of the Pendulisporaceae a myxobacterial family with distinct sporulation behavior and unique specialized metabolism.</title>
        <authorList>
            <person name="Garcia R."/>
            <person name="Popoff A."/>
            <person name="Bader C.D."/>
            <person name="Loehr J."/>
            <person name="Walesch S."/>
            <person name="Walt C."/>
            <person name="Boldt J."/>
            <person name="Bunk B."/>
            <person name="Haeckl F.J.F.P.J."/>
            <person name="Gunesch A.P."/>
            <person name="Birkelbach J."/>
            <person name="Nuebel U."/>
            <person name="Pietschmann T."/>
            <person name="Bach T."/>
            <person name="Mueller R."/>
        </authorList>
    </citation>
    <scope>NUCLEOTIDE SEQUENCE [LARGE SCALE GENOMIC DNA]</scope>
    <source>
        <strain evidence="10 11">MSr11954</strain>
    </source>
</reference>
<dbReference type="InterPro" id="IPR036890">
    <property type="entry name" value="HATPase_C_sf"/>
</dbReference>